<protein>
    <recommendedName>
        <fullName evidence="3">Excreted virulence factor EspC, type VII ESX diderm</fullName>
    </recommendedName>
</protein>
<name>A0A177Y9B5_9NOCA</name>
<organism evidence="1 2">
    <name type="scientific">Rhodococcoides kyotonense</name>
    <dbReference type="NCBI Taxonomy" id="398843"/>
    <lineage>
        <taxon>Bacteria</taxon>
        <taxon>Bacillati</taxon>
        <taxon>Actinomycetota</taxon>
        <taxon>Actinomycetes</taxon>
        <taxon>Mycobacteriales</taxon>
        <taxon>Nocardiaceae</taxon>
        <taxon>Rhodococcoides</taxon>
    </lineage>
</organism>
<comment type="caution">
    <text evidence="1">The sequence shown here is derived from an EMBL/GenBank/DDBJ whole genome shotgun (WGS) entry which is preliminary data.</text>
</comment>
<evidence type="ECO:0000313" key="1">
    <source>
        <dbReference type="EMBL" id="OAK51718.1"/>
    </source>
</evidence>
<dbReference type="AlphaFoldDB" id="A0A177Y9B5"/>
<sequence length="109" mass="11042">MTDEVVTPLEADPASLRAAGQDMRLDADAMAAAAASVSVDGGCVSRSLTAAVLAQIRPVVSACIDAASSRLSQFADDVVQSAEGYEQADVEFAEALKRLVSGAPQGTGT</sequence>
<accession>A0A177Y9B5</accession>
<dbReference type="EMBL" id="LVHI01000037">
    <property type="protein sequence ID" value="OAK51718.1"/>
    <property type="molecule type" value="Genomic_DNA"/>
</dbReference>
<evidence type="ECO:0000313" key="2">
    <source>
        <dbReference type="Proteomes" id="UP000077519"/>
    </source>
</evidence>
<reference evidence="1 2" key="1">
    <citation type="submission" date="2016-03" db="EMBL/GenBank/DDBJ databases">
        <title>Genome sequence of Rhodococcus kyotonensis KB10.</title>
        <authorList>
            <person name="Jeong H."/>
            <person name="Hong C.E."/>
            <person name="Jo S.H."/>
            <person name="Park J.M."/>
        </authorList>
    </citation>
    <scope>NUCLEOTIDE SEQUENCE [LARGE SCALE GENOMIC DNA]</scope>
    <source>
        <strain evidence="1 2">KB10</strain>
    </source>
</reference>
<gene>
    <name evidence="1" type="ORF">A3K89_10585</name>
</gene>
<evidence type="ECO:0008006" key="3">
    <source>
        <dbReference type="Google" id="ProtNLM"/>
    </source>
</evidence>
<dbReference type="RefSeq" id="WP_068430335.1">
    <property type="nucleotide sequence ID" value="NZ_LVHI01000037.1"/>
</dbReference>
<proteinExistence type="predicted"/>
<keyword evidence="2" id="KW-1185">Reference proteome</keyword>
<dbReference type="Proteomes" id="UP000077519">
    <property type="component" value="Unassembled WGS sequence"/>
</dbReference>